<evidence type="ECO:0000256" key="1">
    <source>
        <dbReference type="SAM" id="MobiDB-lite"/>
    </source>
</evidence>
<gene>
    <name evidence="4" type="ORF">RM190_06340</name>
</gene>
<dbReference type="SUPFAM" id="SSF117892">
    <property type="entry name" value="Band 7/SPFH domain"/>
    <property type="match status" value="1"/>
</dbReference>
<dbReference type="PANTHER" id="PTHR37826">
    <property type="entry name" value="FLOTILLIN BAND_7_5 DOMAIN PROTEIN"/>
    <property type="match status" value="1"/>
</dbReference>
<protein>
    <submittedName>
        <fullName evidence="4">SPFH domain-containing protein</fullName>
    </submittedName>
</protein>
<evidence type="ECO:0000259" key="2">
    <source>
        <dbReference type="Pfam" id="PF13421"/>
    </source>
</evidence>
<comment type="caution">
    <text evidence="4">The sequence shown here is derived from an EMBL/GenBank/DDBJ whole genome shotgun (WGS) entry which is preliminary data.</text>
</comment>
<dbReference type="InterPro" id="IPR036013">
    <property type="entry name" value="Band_7/SPFH_dom_sf"/>
</dbReference>
<feature type="domain" description="GYF" evidence="3">
    <location>
        <begin position="308"/>
        <end position="357"/>
    </location>
</feature>
<dbReference type="RefSeq" id="WP_311758577.1">
    <property type="nucleotide sequence ID" value="NZ_JAVRQI010000004.1"/>
</dbReference>
<evidence type="ECO:0000313" key="5">
    <source>
        <dbReference type="Proteomes" id="UP001251085"/>
    </source>
</evidence>
<dbReference type="InterPro" id="IPR025640">
    <property type="entry name" value="GYF_2"/>
</dbReference>
<proteinExistence type="predicted"/>
<dbReference type="Pfam" id="PF13421">
    <property type="entry name" value="Band_7_1"/>
    <property type="match status" value="1"/>
</dbReference>
<feature type="compositionally biased region" description="Low complexity" evidence="1">
    <location>
        <begin position="286"/>
        <end position="295"/>
    </location>
</feature>
<dbReference type="PANTHER" id="PTHR37826:SF2">
    <property type="entry name" value="ZINC-RIBBON DOMAIN-CONTAINING PROTEIN"/>
    <property type="match status" value="1"/>
</dbReference>
<feature type="region of interest" description="Disordered" evidence="1">
    <location>
        <begin position="281"/>
        <end position="303"/>
    </location>
</feature>
<dbReference type="Gene3D" id="3.30.479.30">
    <property type="entry name" value="Band 7 domain"/>
    <property type="match status" value="1"/>
</dbReference>
<keyword evidence="5" id="KW-1185">Reference proteome</keyword>
<evidence type="ECO:0000313" key="4">
    <source>
        <dbReference type="EMBL" id="MDT1061475.1"/>
    </source>
</evidence>
<evidence type="ECO:0000259" key="3">
    <source>
        <dbReference type="Pfam" id="PF14237"/>
    </source>
</evidence>
<name>A0ABU3EDD1_9RHOB</name>
<dbReference type="InterPro" id="IPR033880">
    <property type="entry name" value="SPFH_YdjI"/>
</dbReference>
<accession>A0ABU3EDD1</accession>
<sequence>MSLLNILGGEFIEIIEWTDDSRDTMVYRFPTVGRAIKYGAKLTVREGQSAVFIHEGQLADVFGPGLYMLETNNLPILTRIQHWDHGFRSPFKSEIYFVNTTRFNDLKWGTKNPVIARDPEFGPVRIRAFGTYSMRVTDPGKFMTEIVGTDGEFTKDEISFQLRNIIVQEFSRMIAASGIPVLDMAANTDQFGKLVAKAISPTVAEYGLTIPEFYIENISLPDEVEKMLDKRTSMGIVGDLDRFSQYAASEAMLNASTQAGGMGAGIGAGLGAGLGAAMGQRGGPWGAAPQQAAPSPQTPPPLQSEKVWHIAIDGQADGPYGRAHLGRLAREGKFDRDTLVWTPGQDGWKPADEVAELAQLFTIAPPPPPPPIPKQDG</sequence>
<dbReference type="EMBL" id="JAVRQI010000004">
    <property type="protein sequence ID" value="MDT1061475.1"/>
    <property type="molecule type" value="Genomic_DNA"/>
</dbReference>
<organism evidence="4 5">
    <name type="scientific">Paracoccus broussonetiae</name>
    <dbReference type="NCBI Taxonomy" id="3075834"/>
    <lineage>
        <taxon>Bacteria</taxon>
        <taxon>Pseudomonadati</taxon>
        <taxon>Pseudomonadota</taxon>
        <taxon>Alphaproteobacteria</taxon>
        <taxon>Rhodobacterales</taxon>
        <taxon>Paracoccaceae</taxon>
        <taxon>Paracoccus</taxon>
    </lineage>
</organism>
<feature type="domain" description="SPFH" evidence="2">
    <location>
        <begin position="26"/>
        <end position="236"/>
    </location>
</feature>
<dbReference type="Proteomes" id="UP001251085">
    <property type="component" value="Unassembled WGS sequence"/>
</dbReference>
<reference evidence="5" key="1">
    <citation type="submission" date="2023-07" db="EMBL/GenBank/DDBJ databases">
        <title>Characterization of two Paracoccaceae strains isolated from Phycosphere and proposal of Xinfangfangia lacusdiani sp. nov.</title>
        <authorList>
            <person name="Deng Y."/>
            <person name="Zhang Y.Q."/>
        </authorList>
    </citation>
    <scope>NUCLEOTIDE SEQUENCE [LARGE SCALE GENOMIC DNA]</scope>
    <source>
        <strain evidence="5">CPCC 101403</strain>
    </source>
</reference>
<dbReference type="CDD" id="cd03408">
    <property type="entry name" value="SPFH_like_u1"/>
    <property type="match status" value="1"/>
</dbReference>
<dbReference type="Pfam" id="PF14237">
    <property type="entry name" value="GYF_2"/>
    <property type="match status" value="1"/>
</dbReference>